<keyword evidence="1" id="KW-0812">Transmembrane</keyword>
<name>A0A8S5S3D8_9CAUD</name>
<organism evidence="2">
    <name type="scientific">Siphoviridae sp. ctBLh2</name>
    <dbReference type="NCBI Taxonomy" id="2827803"/>
    <lineage>
        <taxon>Viruses</taxon>
        <taxon>Duplodnaviria</taxon>
        <taxon>Heunggongvirae</taxon>
        <taxon>Uroviricota</taxon>
        <taxon>Caudoviricetes</taxon>
    </lineage>
</organism>
<evidence type="ECO:0000313" key="2">
    <source>
        <dbReference type="EMBL" id="DAF45486.1"/>
    </source>
</evidence>
<protein>
    <submittedName>
        <fullName evidence="2">Uncharacterized protein</fullName>
    </submittedName>
</protein>
<accession>A0A8S5S3D8</accession>
<keyword evidence="1" id="KW-1133">Transmembrane helix</keyword>
<feature type="transmembrane region" description="Helical" evidence="1">
    <location>
        <begin position="12"/>
        <end position="35"/>
    </location>
</feature>
<proteinExistence type="predicted"/>
<keyword evidence="1" id="KW-0472">Membrane</keyword>
<reference evidence="2" key="1">
    <citation type="journal article" date="2021" name="Proc. Natl. Acad. Sci. U.S.A.">
        <title>A Catalog of Tens of Thousands of Viruses from Human Metagenomes Reveals Hidden Associations with Chronic Diseases.</title>
        <authorList>
            <person name="Tisza M.J."/>
            <person name="Buck C.B."/>
        </authorList>
    </citation>
    <scope>NUCLEOTIDE SEQUENCE</scope>
    <source>
        <strain evidence="2">CtBLh2</strain>
    </source>
</reference>
<sequence length="36" mass="4134">MCSPVPFSVQAVRFQAVACLFCVVHTEFFPIFVVWQ</sequence>
<dbReference type="EMBL" id="BK032514">
    <property type="protein sequence ID" value="DAF45486.1"/>
    <property type="molecule type" value="Genomic_DNA"/>
</dbReference>
<evidence type="ECO:0000256" key="1">
    <source>
        <dbReference type="SAM" id="Phobius"/>
    </source>
</evidence>